<comment type="caution">
    <text evidence="2">The sequence shown here is derived from an EMBL/GenBank/DDBJ whole genome shotgun (WGS) entry which is preliminary data.</text>
</comment>
<proteinExistence type="predicted"/>
<accession>A0ABV8XTS2</accession>
<organism evidence="2 3">
    <name type="scientific">Citricoccus alkalitolerans</name>
    <dbReference type="NCBI Taxonomy" id="246603"/>
    <lineage>
        <taxon>Bacteria</taxon>
        <taxon>Bacillati</taxon>
        <taxon>Actinomycetota</taxon>
        <taxon>Actinomycetes</taxon>
        <taxon>Micrococcales</taxon>
        <taxon>Micrococcaceae</taxon>
        <taxon>Citricoccus</taxon>
    </lineage>
</organism>
<dbReference type="RefSeq" id="WP_344230843.1">
    <property type="nucleotide sequence ID" value="NZ_BAAALH010000002.1"/>
</dbReference>
<sequence length="80" mass="8649">MASVPDSLDCPRCGEVASRRISGVRLSHSGSAAYRLIEDTRRSAESPEVVNSLPAAPSPARPRKEPTYTGNPQHLKLPRP</sequence>
<dbReference type="Proteomes" id="UP001595965">
    <property type="component" value="Unassembled WGS sequence"/>
</dbReference>
<name>A0ABV8XTS2_9MICC</name>
<gene>
    <name evidence="2" type="ORF">ACFO0K_04780</name>
</gene>
<keyword evidence="3" id="KW-1185">Reference proteome</keyword>
<feature type="region of interest" description="Disordered" evidence="1">
    <location>
        <begin position="39"/>
        <end position="80"/>
    </location>
</feature>
<evidence type="ECO:0000313" key="2">
    <source>
        <dbReference type="EMBL" id="MFC4428989.1"/>
    </source>
</evidence>
<evidence type="ECO:0000313" key="3">
    <source>
        <dbReference type="Proteomes" id="UP001595965"/>
    </source>
</evidence>
<evidence type="ECO:0000256" key="1">
    <source>
        <dbReference type="SAM" id="MobiDB-lite"/>
    </source>
</evidence>
<reference evidence="3" key="1">
    <citation type="journal article" date="2019" name="Int. J. Syst. Evol. Microbiol.">
        <title>The Global Catalogue of Microorganisms (GCM) 10K type strain sequencing project: providing services to taxonomists for standard genome sequencing and annotation.</title>
        <authorList>
            <consortium name="The Broad Institute Genomics Platform"/>
            <consortium name="The Broad Institute Genome Sequencing Center for Infectious Disease"/>
            <person name="Wu L."/>
            <person name="Ma J."/>
        </authorList>
    </citation>
    <scope>NUCLEOTIDE SEQUENCE [LARGE SCALE GENOMIC DNA]</scope>
    <source>
        <strain evidence="3">CGMCC 1.12125</strain>
    </source>
</reference>
<protein>
    <submittedName>
        <fullName evidence="2">Zinc ribbon domain-containing protein</fullName>
    </submittedName>
</protein>
<dbReference type="EMBL" id="JBHSEN010000001">
    <property type="protein sequence ID" value="MFC4428989.1"/>
    <property type="molecule type" value="Genomic_DNA"/>
</dbReference>